<feature type="domain" description="Myosin tail" evidence="8">
    <location>
        <begin position="1042"/>
        <end position="1332"/>
    </location>
</feature>
<feature type="region of interest" description="Disordered" evidence="7">
    <location>
        <begin position="155"/>
        <end position="175"/>
    </location>
</feature>
<gene>
    <name evidence="9" type="primary">CGN</name>
</gene>
<comment type="subcellular location">
    <subcellularLocation>
        <location evidence="1">Cell junction</location>
        <location evidence="1">Tight junction</location>
    </subcellularLocation>
</comment>
<dbReference type="GO" id="GO:0016459">
    <property type="term" value="C:myosin complex"/>
    <property type="evidence" value="ECO:0007669"/>
    <property type="project" value="InterPro"/>
</dbReference>
<feature type="coiled-coil region" evidence="6">
    <location>
        <begin position="499"/>
        <end position="596"/>
    </location>
</feature>
<evidence type="ECO:0000313" key="10">
    <source>
        <dbReference type="Proteomes" id="UP000008672"/>
    </source>
</evidence>
<keyword evidence="2" id="KW-0796">Tight junction</keyword>
<feature type="region of interest" description="Disordered" evidence="7">
    <location>
        <begin position="285"/>
        <end position="320"/>
    </location>
</feature>
<dbReference type="Proteomes" id="UP000008672">
    <property type="component" value="Unassembled WGS sequence"/>
</dbReference>
<dbReference type="EMBL" id="AFYH01255437">
    <property type="status" value="NOT_ANNOTATED_CDS"/>
    <property type="molecule type" value="Genomic_DNA"/>
</dbReference>
<feature type="compositionally biased region" description="Basic and acidic residues" evidence="7">
    <location>
        <begin position="297"/>
        <end position="320"/>
    </location>
</feature>
<keyword evidence="3 6" id="KW-0175">Coiled coil</keyword>
<keyword evidence="10" id="KW-1185">Reference proteome</keyword>
<evidence type="ECO:0000313" key="9">
    <source>
        <dbReference type="Ensembl" id="ENSLACP00000002034.1"/>
    </source>
</evidence>
<dbReference type="EMBL" id="AFYH01255434">
    <property type="status" value="NOT_ANNOTATED_CDS"/>
    <property type="molecule type" value="Genomic_DNA"/>
</dbReference>
<dbReference type="STRING" id="7897.ENSLACP00000002034"/>
<feature type="compositionally biased region" description="Polar residues" evidence="7">
    <location>
        <begin position="72"/>
        <end position="101"/>
    </location>
</feature>
<dbReference type="InterPro" id="IPR002928">
    <property type="entry name" value="Myosin_tail"/>
</dbReference>
<evidence type="ECO:0000256" key="1">
    <source>
        <dbReference type="ARBA" id="ARBA00004435"/>
    </source>
</evidence>
<dbReference type="FunCoup" id="H2ZXB3">
    <property type="interactions" value="451"/>
</dbReference>
<dbReference type="PANTHER" id="PTHR46349:SF4">
    <property type="entry name" value="CINGULIN"/>
    <property type="match status" value="1"/>
</dbReference>
<dbReference type="GeneTree" id="ENSGT00940000154489"/>
<name>H2ZXB3_LATCH</name>
<dbReference type="PANTHER" id="PTHR46349">
    <property type="entry name" value="CINGULIN-LIKE PROTEIN 1-RELATED"/>
    <property type="match status" value="1"/>
</dbReference>
<protein>
    <recommendedName>
        <fullName evidence="5">Cingulin</fullName>
    </recommendedName>
</protein>
<feature type="coiled-coil region" evidence="6">
    <location>
        <begin position="882"/>
        <end position="1340"/>
    </location>
</feature>
<dbReference type="GO" id="GO:0000226">
    <property type="term" value="P:microtubule cytoskeleton organization"/>
    <property type="evidence" value="ECO:0007669"/>
    <property type="project" value="TreeGrafter"/>
</dbReference>
<dbReference type="EMBL" id="AFYH01255435">
    <property type="status" value="NOT_ANNOTATED_CDS"/>
    <property type="molecule type" value="Genomic_DNA"/>
</dbReference>
<dbReference type="EMBL" id="AFYH01255438">
    <property type="status" value="NOT_ANNOTATED_CDS"/>
    <property type="molecule type" value="Genomic_DNA"/>
</dbReference>
<dbReference type="eggNOG" id="ENOG502R9EI">
    <property type="taxonomic scope" value="Eukaryota"/>
</dbReference>
<comment type="similarity">
    <text evidence="4">Belongs to the cingulin family.</text>
</comment>
<dbReference type="HOGENOM" id="CLU_002036_2_1_1"/>
<evidence type="ECO:0000256" key="2">
    <source>
        <dbReference type="ARBA" id="ARBA00022427"/>
    </source>
</evidence>
<dbReference type="Ensembl" id="ENSLACT00000002048.1">
    <property type="protein sequence ID" value="ENSLACP00000002034.1"/>
    <property type="gene ID" value="ENSLACG00000001817.1"/>
</dbReference>
<dbReference type="EMBL" id="AFYH01255433">
    <property type="status" value="NOT_ANNOTATED_CDS"/>
    <property type="molecule type" value="Genomic_DNA"/>
</dbReference>
<accession>H2ZXB3</accession>
<feature type="compositionally biased region" description="Polar residues" evidence="7">
    <location>
        <begin position="155"/>
        <end position="174"/>
    </location>
</feature>
<feature type="compositionally biased region" description="Basic and acidic residues" evidence="7">
    <location>
        <begin position="216"/>
        <end position="233"/>
    </location>
</feature>
<evidence type="ECO:0000259" key="8">
    <source>
        <dbReference type="Pfam" id="PF01576"/>
    </source>
</evidence>
<dbReference type="EMBL" id="AFYH01255439">
    <property type="status" value="NOT_ANNOTATED_CDS"/>
    <property type="molecule type" value="Genomic_DNA"/>
</dbReference>
<feature type="region of interest" description="Disordered" evidence="7">
    <location>
        <begin position="213"/>
        <end position="255"/>
    </location>
</feature>
<feature type="coiled-coil region" evidence="6">
    <location>
        <begin position="629"/>
        <end position="817"/>
    </location>
</feature>
<dbReference type="InParanoid" id="H2ZXB3"/>
<feature type="compositionally biased region" description="Basic residues" evidence="7">
    <location>
        <begin position="285"/>
        <end position="296"/>
    </location>
</feature>
<reference evidence="10" key="1">
    <citation type="submission" date="2011-08" db="EMBL/GenBank/DDBJ databases">
        <title>The draft genome of Latimeria chalumnae.</title>
        <authorList>
            <person name="Di Palma F."/>
            <person name="Alfoldi J."/>
            <person name="Johnson J."/>
            <person name="Berlin A."/>
            <person name="Gnerre S."/>
            <person name="Jaffe D."/>
            <person name="MacCallum I."/>
            <person name="Young S."/>
            <person name="Walker B.J."/>
            <person name="Lander E."/>
            <person name="Lindblad-Toh K."/>
        </authorList>
    </citation>
    <scope>NUCLEOTIDE SEQUENCE [LARGE SCALE GENOMIC DNA]</scope>
    <source>
        <strain evidence="10">Wild caught</strain>
    </source>
</reference>
<sequence>MADKQSNSDYGVQIRFINDLKETNNPKKAKNLTVKSSSYGVAIRVQGIGGQPFVVLNSGEKGDSYGVKLNENPYSSVPQNTTAPGQETYNTLPMRSESSNGVARGSDVPENPYGDRFPTRQHSRSDSLYSTSDEELGSKSLGKFYDLKSYKASSNSVQSYRSEPLKRSQSQGSLMKSDLEEAYPERGYDDHSLYRSPAAVEVLRSNSVLNLASTSEMEHNKGVSSHKPLDRQESSSSESSISFKPLRKSTSPAEVELKNVGSSTIDTNPLSSVDALINKFDGRVTQHRGRAGRRNRISFDERKRSQSHDGRLSYRDTMDDRELRSSDLHISLTDTSKTISGRQPRALNTYSTSSLGRPVKAGLNTASKEWQLKGKVDEPVIERAQMSTVQTEVRLKSTPDLLKDQQELPQPGSDDYTKQIIFNILKEGLVENELSMKRKASLIFEKMQPVKLPPKKGTLTVNCIKKLIIRRMVEFPHRIGCVQKYRSLEAERNQPNANMHNLQIQLEESMEESSSLKELYTRNKQELQSSLQELMQVKMEKEQIEAKMRDLEEQLMAAEEEQDRFRHSLGEKDSILTELMEAKGEMQEMIAAKQKQDDLLHQRERELTALKGVLKDEVATHDKDMDRLRLQYQKDMDQLRKNFEDVTQNQQNIESERQKINLTVRNLQRKLEESNDESNHWRELFQKNKEELRSTKQELLQVRTEKEEYEEELRTIQERLSVMQVEVDHVKHSAVDNGEAEALRRDLYLAQEELGELSSERQQQSDFLRQKERELATLKGALKEEVASHDRQVEQLRHQYQKELEQLRKTHEDSSKVMLGFSWSVHGAGIWSGQQDLHTHTHTHKIIETKKLWGQRAGLVSATLTHDLIQSMNILISVPQNTVNLETKREVAEQAKRVLESELRQSHQENDDLRRRASSLELQIAELRGILEEMQSSEARLKDKISRLEAERKHMEESLGEVTDQEQELATAKRAMELRLEEAQRSLSRLSQEHQELREYCQDELKQKEQLKKTKNELEEQKRLLEKTRDKLTKELDQLSEESRRSMMAMQSQLEEYKEKFRREAVESQRQTRDKTMELEKAQAIIKRLQDEALRLKQDLQESQAEKETALLDKELLTQRLQHLDQEAQSKKQSQDDMSRKVKALEDRIRTLELELDEERNTAEMMTERTNRNRDQIDQLRAELLQERAAKQDLECDKIAMERQNRELKSRLSNFEGFQKPNAGFSQLELKVQELEEQLQGEEREKNLLLSSNRKLERKLKELSLHIDDEKQQVSDQKDQLSLRVKALKRQVDEAEEEIERLENAKKKAQRELEEQHEVNEQLQSKIKALEKDLWRKNTRPSVDPSLLQDDFSSDEDFSSAYDPFSITSALTENNLQTSSC</sequence>
<organism evidence="9 10">
    <name type="scientific">Latimeria chalumnae</name>
    <name type="common">Coelacanth</name>
    <dbReference type="NCBI Taxonomy" id="7897"/>
    <lineage>
        <taxon>Eukaryota</taxon>
        <taxon>Metazoa</taxon>
        <taxon>Chordata</taxon>
        <taxon>Craniata</taxon>
        <taxon>Vertebrata</taxon>
        <taxon>Euteleostomi</taxon>
        <taxon>Coelacanthiformes</taxon>
        <taxon>Coelacanthidae</taxon>
        <taxon>Latimeria</taxon>
    </lineage>
</organism>
<dbReference type="Gene3D" id="1.10.287.1490">
    <property type="match status" value="1"/>
</dbReference>
<proteinExistence type="inferred from homology"/>
<reference evidence="9" key="2">
    <citation type="submission" date="2025-08" db="UniProtKB">
        <authorList>
            <consortium name="Ensembl"/>
        </authorList>
    </citation>
    <scope>IDENTIFICATION</scope>
</reference>
<feature type="region of interest" description="Disordered" evidence="7">
    <location>
        <begin position="334"/>
        <end position="353"/>
    </location>
</feature>
<dbReference type="GO" id="GO:0008017">
    <property type="term" value="F:microtubule binding"/>
    <property type="evidence" value="ECO:0007669"/>
    <property type="project" value="TreeGrafter"/>
</dbReference>
<evidence type="ECO:0000256" key="4">
    <source>
        <dbReference type="ARBA" id="ARBA00038467"/>
    </source>
</evidence>
<keyword evidence="2" id="KW-0965">Cell junction</keyword>
<feature type="region of interest" description="Disordered" evidence="7">
    <location>
        <begin position="67"/>
        <end position="135"/>
    </location>
</feature>
<dbReference type="EMBL" id="AFYH01255436">
    <property type="status" value="NOT_ANNOTATED_CDS"/>
    <property type="molecule type" value="Genomic_DNA"/>
</dbReference>
<evidence type="ECO:0000256" key="7">
    <source>
        <dbReference type="SAM" id="MobiDB-lite"/>
    </source>
</evidence>
<evidence type="ECO:0000256" key="3">
    <source>
        <dbReference type="ARBA" id="ARBA00023054"/>
    </source>
</evidence>
<reference evidence="9" key="3">
    <citation type="submission" date="2025-09" db="UniProtKB">
        <authorList>
            <consortium name="Ensembl"/>
        </authorList>
    </citation>
    <scope>IDENTIFICATION</scope>
</reference>
<dbReference type="Pfam" id="PF01576">
    <property type="entry name" value="Myosin_tail_1"/>
    <property type="match status" value="1"/>
</dbReference>
<dbReference type="EMBL" id="AFYH01255432">
    <property type="status" value="NOT_ANNOTATED_CDS"/>
    <property type="molecule type" value="Genomic_DNA"/>
</dbReference>
<dbReference type="GO" id="GO:0005923">
    <property type="term" value="C:bicellular tight junction"/>
    <property type="evidence" value="ECO:0007669"/>
    <property type="project" value="TreeGrafter"/>
</dbReference>
<evidence type="ECO:0000256" key="5">
    <source>
        <dbReference type="ARBA" id="ARBA00044075"/>
    </source>
</evidence>
<evidence type="ECO:0000256" key="6">
    <source>
        <dbReference type="SAM" id="Coils"/>
    </source>
</evidence>
<dbReference type="OMA" id="HWREMFQ"/>